<evidence type="ECO:0000313" key="1">
    <source>
        <dbReference type="EMBL" id="OSL09540.1"/>
    </source>
</evidence>
<comment type="caution">
    <text evidence="1">The sequence shown here is derived from an EMBL/GenBank/DDBJ whole genome shotgun (WGS) entry which is preliminary data.</text>
</comment>
<organism evidence="1 2">
    <name type="scientific">Escherichia coli H386</name>
    <dbReference type="NCBI Taxonomy" id="656397"/>
    <lineage>
        <taxon>Bacteria</taxon>
        <taxon>Pseudomonadati</taxon>
        <taxon>Pseudomonadota</taxon>
        <taxon>Gammaproteobacteria</taxon>
        <taxon>Enterobacterales</taxon>
        <taxon>Enterobacteriaceae</taxon>
        <taxon>Escherichia</taxon>
    </lineage>
</organism>
<gene>
    <name evidence="1" type="ORF">ECVG_04733</name>
</gene>
<dbReference type="RefSeq" id="WP_000606467.1">
    <property type="nucleotide sequence ID" value="NZ_ADJB01000057.1"/>
</dbReference>
<evidence type="ECO:0000313" key="2">
    <source>
        <dbReference type="Proteomes" id="UP000193045"/>
    </source>
</evidence>
<dbReference type="EMBL" id="ADJB01000057">
    <property type="protein sequence ID" value="OSL09540.1"/>
    <property type="molecule type" value="Genomic_DNA"/>
</dbReference>
<sequence length="95" mass="11004">MINEAKKIAVEMMFWTACPVDDDNCFDAIINASKIDREFEDKHAIYLHPIYRDLLSTDQIKSALKKRAIKIISFKCDINEDSARKILMQTILRAV</sequence>
<protein>
    <submittedName>
        <fullName evidence="1">Uncharacterized protein</fullName>
    </submittedName>
</protein>
<reference evidence="1 2" key="1">
    <citation type="submission" date="2010-04" db="EMBL/GenBank/DDBJ databases">
        <title>The Genome Sequence of Escherichia coli H386.</title>
        <authorList>
            <consortium name="The Broad Institute Genome Sequencing Platform"/>
            <consortium name="The Broad Institute Genome Sequencing Center for Infectious Disease"/>
            <person name="Feldgarden M."/>
            <person name="Gordon D.M."/>
            <person name="Johnson J.R."/>
            <person name="Johnston B.D."/>
            <person name="Young S."/>
            <person name="Zeng Q."/>
            <person name="Koehrsen M."/>
            <person name="Alvarado L."/>
            <person name="Berlin A.M."/>
            <person name="Borenstein D."/>
            <person name="Chapman S.B."/>
            <person name="Chen Z."/>
            <person name="Engels R."/>
            <person name="Freedman E."/>
            <person name="Gellesch M."/>
            <person name="Goldberg J."/>
            <person name="Griggs A."/>
            <person name="Gujja S."/>
            <person name="Heilman E.R."/>
            <person name="Heiman D.I."/>
            <person name="Hepburn T.A."/>
            <person name="Howarth C."/>
            <person name="Jen D."/>
            <person name="Larson L."/>
            <person name="Mehta T."/>
            <person name="Park D."/>
            <person name="Pearson M."/>
            <person name="Richards J."/>
            <person name="Roberts A."/>
            <person name="Saif S."/>
            <person name="Shea T.D."/>
            <person name="Shenoy N."/>
            <person name="Sisk P."/>
            <person name="Stolte C."/>
            <person name="Sykes S.N."/>
            <person name="Walk T."/>
            <person name="White J."/>
            <person name="Yandava C."/>
            <person name="Haas B."/>
            <person name="Henn M.R."/>
            <person name="Nusbaum C."/>
            <person name="Birren B."/>
        </authorList>
    </citation>
    <scope>NUCLEOTIDE SEQUENCE [LARGE SCALE GENOMIC DNA]</scope>
    <source>
        <strain evidence="1 2">H386</strain>
    </source>
</reference>
<dbReference type="AlphaFoldDB" id="A0A1X3JGZ0"/>
<name>A0A1X3JGZ0_ECOLX</name>
<proteinExistence type="predicted"/>
<accession>A0A1X3JGZ0</accession>
<dbReference type="Proteomes" id="UP000193045">
    <property type="component" value="Unassembled WGS sequence"/>
</dbReference>